<proteinExistence type="predicted"/>
<gene>
    <name evidence="3" type="ORF">KME60_12650</name>
</gene>
<dbReference type="EMBL" id="JAHHGZ010000011">
    <property type="protein sequence ID" value="MBW4668240.1"/>
    <property type="molecule type" value="Genomic_DNA"/>
</dbReference>
<sequence>MGVVKQETSPKSKSQDLQQTSSQQTEPLSEQSYLSHQSNPIGQTISRISNTPSPKAHAAILNGAPTHSRHVLLQLQRQYGNRYVQQVVQQARQTERSKIQAKLTLGAVGDKYEQEADRVAKEVVSNISSASQQPVQRRSPEEEEQAQMKPDIQRMATSDATTVDPSIEDGIQQARGGGQPLADSIREPMEQAFGTDFNRVKVHTDSQADQLNQSIQAKAFTMGRDVFFRKGEYNPGSRGGQELIAHELTHVVQQGGGSVMRSPDKDRVQPTTETIGAFFKWLKGGKEPDLSNLSIDQTKLESNKEVYLKEFSTRLRVLKPDINDEVIQELYEELINIFVKKDVSLAKKFLASLSSRAGLKPLEQESERLYWSGKQSRQKAYETSEPISGATALEKTEIGGLLDKFPLFEAIPWDLSTLLWAEVSRCFSVGARGTMNVFIDGGFAKGNVFWNDELPALRFMQRYGLVDNIVIHIWHTKDKRWIKEFDIQSENLQIVFNKALRISAPTPEKPDNTRSYRYDNPIKVSVLTKVFMRYLQSMKREKPLIFYNFRLKTGVFADAVKKDYGMEVSLFNYGSDAKKIVKIEASKAELEGVIKSAELFLMENYSEYESIVEDLNFSKDGIKAGDSFIARKEV</sequence>
<dbReference type="Pfam" id="PF13699">
    <property type="entry name" value="eCIS_core"/>
    <property type="match status" value="1"/>
</dbReference>
<dbReference type="Proteomes" id="UP000729701">
    <property type="component" value="Unassembled WGS sequence"/>
</dbReference>
<reference evidence="3" key="1">
    <citation type="submission" date="2021-05" db="EMBL/GenBank/DDBJ databases">
        <authorList>
            <person name="Pietrasiak N."/>
            <person name="Ward R."/>
            <person name="Stajich J.E."/>
            <person name="Kurbessoian T."/>
        </authorList>
    </citation>
    <scope>NUCLEOTIDE SEQUENCE</scope>
    <source>
        <strain evidence="3">GSE-NOS-MK-12-04C</strain>
    </source>
</reference>
<feature type="region of interest" description="Disordered" evidence="1">
    <location>
        <begin position="125"/>
        <end position="161"/>
    </location>
</feature>
<feature type="compositionally biased region" description="Polar residues" evidence="1">
    <location>
        <begin position="26"/>
        <end position="53"/>
    </location>
</feature>
<feature type="compositionally biased region" description="Low complexity" evidence="1">
    <location>
        <begin position="15"/>
        <end position="25"/>
    </location>
</feature>
<evidence type="ECO:0000313" key="3">
    <source>
        <dbReference type="EMBL" id="MBW4668240.1"/>
    </source>
</evidence>
<comment type="caution">
    <text evidence="3">The sequence shown here is derived from an EMBL/GenBank/DDBJ whole genome shotgun (WGS) entry which is preliminary data.</text>
</comment>
<name>A0A951QLN9_9CYAN</name>
<dbReference type="AlphaFoldDB" id="A0A951QLN9"/>
<evidence type="ECO:0000256" key="1">
    <source>
        <dbReference type="SAM" id="MobiDB-lite"/>
    </source>
</evidence>
<dbReference type="SUPFAM" id="SSF52309">
    <property type="entry name" value="N-(deoxy)ribosyltransferase-like"/>
    <property type="match status" value="1"/>
</dbReference>
<feature type="region of interest" description="Disordered" evidence="1">
    <location>
        <begin position="1"/>
        <end position="56"/>
    </location>
</feature>
<dbReference type="InterPro" id="IPR025295">
    <property type="entry name" value="eCIS_core_dom"/>
</dbReference>
<accession>A0A951QLN9</accession>
<reference evidence="3" key="2">
    <citation type="journal article" date="2022" name="Microbiol. Resour. Announc.">
        <title>Metagenome Sequencing to Explore Phylogenomics of Terrestrial Cyanobacteria.</title>
        <authorList>
            <person name="Ward R.D."/>
            <person name="Stajich J.E."/>
            <person name="Johansen J.R."/>
            <person name="Huntemann M."/>
            <person name="Clum A."/>
            <person name="Foster B."/>
            <person name="Foster B."/>
            <person name="Roux S."/>
            <person name="Palaniappan K."/>
            <person name="Varghese N."/>
            <person name="Mukherjee S."/>
            <person name="Reddy T.B.K."/>
            <person name="Daum C."/>
            <person name="Copeland A."/>
            <person name="Chen I.A."/>
            <person name="Ivanova N.N."/>
            <person name="Kyrpides N.C."/>
            <person name="Shapiro N."/>
            <person name="Eloe-Fadrosh E.A."/>
            <person name="Pietrasiak N."/>
        </authorList>
    </citation>
    <scope>NUCLEOTIDE SEQUENCE</scope>
    <source>
        <strain evidence="3">GSE-NOS-MK-12-04C</strain>
    </source>
</reference>
<organism evidence="3 4">
    <name type="scientific">Cyanomargarita calcarea GSE-NOS-MK-12-04C</name>
    <dbReference type="NCBI Taxonomy" id="2839659"/>
    <lineage>
        <taxon>Bacteria</taxon>
        <taxon>Bacillati</taxon>
        <taxon>Cyanobacteriota</taxon>
        <taxon>Cyanophyceae</taxon>
        <taxon>Nostocales</taxon>
        <taxon>Cyanomargaritaceae</taxon>
        <taxon>Cyanomargarita</taxon>
    </lineage>
</organism>
<evidence type="ECO:0000313" key="4">
    <source>
        <dbReference type="Proteomes" id="UP000729701"/>
    </source>
</evidence>
<feature type="compositionally biased region" description="Polar residues" evidence="1">
    <location>
        <begin position="125"/>
        <end position="136"/>
    </location>
</feature>
<evidence type="ECO:0000259" key="2">
    <source>
        <dbReference type="Pfam" id="PF13699"/>
    </source>
</evidence>
<protein>
    <submittedName>
        <fullName evidence="3">DUF4157 domain-containing protein</fullName>
    </submittedName>
</protein>
<feature type="domain" description="eCIS core" evidence="2">
    <location>
        <begin position="180"/>
        <end position="257"/>
    </location>
</feature>